<dbReference type="AlphaFoldDB" id="A0A4V3DWN3"/>
<keyword evidence="4" id="KW-1185">Reference proteome</keyword>
<sequence>MRAPTIDLSGRTALVTGATGGIGAAIARTLAACGSRVVLSDLDADRLGLLQADLPDGTLAVAGNLGSVDGAEALAREAIEGVRTLDILVNCAGIAEPLRRTLDQDLDDWQRVIDVNLRGAFVLSREVGRHILGRKAQGAIVNIASVVGLFGVPGSNAYGVSKAALIHLTKNLACEWSGKGVRVNAVAPGYIEAPLAFDMFASGRVDRAQIEARLPMRRLGQPEEIAAAVAFLASDAAAYITGVTLPVDGGCSAYGGP</sequence>
<proteinExistence type="inferred from homology"/>
<organism evidence="3 4">
    <name type="scientific">Enterovirga rhinocerotis</name>
    <dbReference type="NCBI Taxonomy" id="1339210"/>
    <lineage>
        <taxon>Bacteria</taxon>
        <taxon>Pseudomonadati</taxon>
        <taxon>Pseudomonadota</taxon>
        <taxon>Alphaproteobacteria</taxon>
        <taxon>Hyphomicrobiales</taxon>
        <taxon>Methylobacteriaceae</taxon>
        <taxon>Enterovirga</taxon>
    </lineage>
</organism>
<comment type="caution">
    <text evidence="3">The sequence shown here is derived from an EMBL/GenBank/DDBJ whole genome shotgun (WGS) entry which is preliminary data.</text>
</comment>
<evidence type="ECO:0000256" key="1">
    <source>
        <dbReference type="ARBA" id="ARBA00006484"/>
    </source>
</evidence>
<dbReference type="FunFam" id="3.40.50.720:FF:000084">
    <property type="entry name" value="Short-chain dehydrogenase reductase"/>
    <property type="match status" value="1"/>
</dbReference>
<comment type="similarity">
    <text evidence="1">Belongs to the short-chain dehydrogenases/reductases (SDR) family.</text>
</comment>
<dbReference type="InterPro" id="IPR036291">
    <property type="entry name" value="NAD(P)-bd_dom_sf"/>
</dbReference>
<dbReference type="PANTHER" id="PTHR42760:SF133">
    <property type="entry name" value="3-OXOACYL-[ACYL-CARRIER-PROTEIN] REDUCTASE"/>
    <property type="match status" value="1"/>
</dbReference>
<dbReference type="SUPFAM" id="SSF51735">
    <property type="entry name" value="NAD(P)-binding Rossmann-fold domains"/>
    <property type="match status" value="1"/>
</dbReference>
<dbReference type="GO" id="GO:0016616">
    <property type="term" value="F:oxidoreductase activity, acting on the CH-OH group of donors, NAD or NADP as acceptor"/>
    <property type="evidence" value="ECO:0007669"/>
    <property type="project" value="TreeGrafter"/>
</dbReference>
<dbReference type="EMBL" id="SNZR01000017">
    <property type="protein sequence ID" value="TDR85519.1"/>
    <property type="molecule type" value="Genomic_DNA"/>
</dbReference>
<dbReference type="InterPro" id="IPR020904">
    <property type="entry name" value="Sc_DH/Rdtase_CS"/>
</dbReference>
<dbReference type="OrthoDB" id="9792355at2"/>
<reference evidence="3 4" key="1">
    <citation type="submission" date="2019-03" db="EMBL/GenBank/DDBJ databases">
        <title>Genomic Encyclopedia of Type Strains, Phase IV (KMG-IV): sequencing the most valuable type-strain genomes for metagenomic binning, comparative biology and taxonomic classification.</title>
        <authorList>
            <person name="Goeker M."/>
        </authorList>
    </citation>
    <scope>NUCLEOTIDE SEQUENCE [LARGE SCALE GENOMIC DNA]</scope>
    <source>
        <strain evidence="3 4">DSM 25903</strain>
    </source>
</reference>
<dbReference type="Pfam" id="PF13561">
    <property type="entry name" value="adh_short_C2"/>
    <property type="match status" value="1"/>
</dbReference>
<protein>
    <submittedName>
        <fullName evidence="3">NAD(P)-dependent dehydrogenase (Short-subunit alcohol dehydrogenase family)</fullName>
    </submittedName>
</protein>
<name>A0A4V3DWN3_9HYPH</name>
<keyword evidence="2" id="KW-0560">Oxidoreductase</keyword>
<dbReference type="RefSeq" id="WP_133774586.1">
    <property type="nucleotide sequence ID" value="NZ_SNZR01000017.1"/>
</dbReference>
<dbReference type="PRINTS" id="PR00081">
    <property type="entry name" value="GDHRDH"/>
</dbReference>
<dbReference type="InterPro" id="IPR002347">
    <property type="entry name" value="SDR_fam"/>
</dbReference>
<evidence type="ECO:0000313" key="3">
    <source>
        <dbReference type="EMBL" id="TDR85519.1"/>
    </source>
</evidence>
<gene>
    <name evidence="3" type="ORF">EV668_4642</name>
</gene>
<accession>A0A4V3DWN3</accession>
<dbReference type="NCBIfam" id="NF005559">
    <property type="entry name" value="PRK07231.1"/>
    <property type="match status" value="1"/>
</dbReference>
<dbReference type="PANTHER" id="PTHR42760">
    <property type="entry name" value="SHORT-CHAIN DEHYDROGENASES/REDUCTASES FAMILY MEMBER"/>
    <property type="match status" value="1"/>
</dbReference>
<dbReference type="Proteomes" id="UP000295122">
    <property type="component" value="Unassembled WGS sequence"/>
</dbReference>
<dbReference type="PROSITE" id="PS00061">
    <property type="entry name" value="ADH_SHORT"/>
    <property type="match status" value="1"/>
</dbReference>
<dbReference type="PRINTS" id="PR00080">
    <property type="entry name" value="SDRFAMILY"/>
</dbReference>
<evidence type="ECO:0000256" key="2">
    <source>
        <dbReference type="ARBA" id="ARBA00023002"/>
    </source>
</evidence>
<dbReference type="Gene3D" id="3.40.50.720">
    <property type="entry name" value="NAD(P)-binding Rossmann-like Domain"/>
    <property type="match status" value="1"/>
</dbReference>
<evidence type="ECO:0000313" key="4">
    <source>
        <dbReference type="Proteomes" id="UP000295122"/>
    </source>
</evidence>